<dbReference type="Gene3D" id="3.40.50.2300">
    <property type="match status" value="1"/>
</dbReference>
<dbReference type="PANTHER" id="PTHR43214">
    <property type="entry name" value="TWO-COMPONENT RESPONSE REGULATOR"/>
    <property type="match status" value="1"/>
</dbReference>
<reference evidence="8 9" key="1">
    <citation type="submission" date="2024-09" db="EMBL/GenBank/DDBJ databases">
        <authorList>
            <person name="Sun Q."/>
            <person name="Mori K."/>
        </authorList>
    </citation>
    <scope>NUCLEOTIDE SEQUENCE [LARGE SCALE GENOMIC DNA]</scope>
    <source>
        <strain evidence="8 9">TBRC 7907</strain>
    </source>
</reference>
<evidence type="ECO:0000256" key="3">
    <source>
        <dbReference type="ARBA" id="ARBA00023125"/>
    </source>
</evidence>
<dbReference type="InterPro" id="IPR016032">
    <property type="entry name" value="Sig_transdc_resp-reg_C-effctor"/>
</dbReference>
<dbReference type="PRINTS" id="PR00038">
    <property type="entry name" value="HTHLUXR"/>
</dbReference>
<keyword evidence="4" id="KW-0804">Transcription</keyword>
<dbReference type="InterPro" id="IPR039420">
    <property type="entry name" value="WalR-like"/>
</dbReference>
<sequence length="233" mass="24838">MTGVFGSTDPIRVLLADDDVVVRTGLAALLARRPPIEVVGEAADGLSALGAALSLRPHVLVMDVRMPVMDGITATRRLLADWTTPEPRPRVLMLSTFDSDEYVHSALQAGASGFLRKDASPDEIAHAVRVVAAGDGMLSPGVTSRLIEHTVRRLVEPERLDPVSTEMLTRRDVDVVRLVAAGLSNAGIAQELGLSEPSVKNRVTKVLAKLGLDNRVQLAIFALKVGLAKLSSD</sequence>
<evidence type="ECO:0000256" key="1">
    <source>
        <dbReference type="ARBA" id="ARBA00022553"/>
    </source>
</evidence>
<dbReference type="InterPro" id="IPR058245">
    <property type="entry name" value="NreC/VraR/RcsB-like_REC"/>
</dbReference>
<dbReference type="InterPro" id="IPR000792">
    <property type="entry name" value="Tscrpt_reg_LuxR_C"/>
</dbReference>
<dbReference type="PROSITE" id="PS50043">
    <property type="entry name" value="HTH_LUXR_2"/>
    <property type="match status" value="1"/>
</dbReference>
<dbReference type="CDD" id="cd17535">
    <property type="entry name" value="REC_NarL-like"/>
    <property type="match status" value="1"/>
</dbReference>
<dbReference type="InterPro" id="IPR001789">
    <property type="entry name" value="Sig_transdc_resp-reg_receiver"/>
</dbReference>
<gene>
    <name evidence="8" type="ORF">ACFFQA_18170</name>
</gene>
<dbReference type="Proteomes" id="UP001589693">
    <property type="component" value="Unassembled WGS sequence"/>
</dbReference>
<dbReference type="Pfam" id="PF00072">
    <property type="entry name" value="Response_reg"/>
    <property type="match status" value="1"/>
</dbReference>
<dbReference type="RefSeq" id="WP_377853282.1">
    <property type="nucleotide sequence ID" value="NZ_JBHLZU010000015.1"/>
</dbReference>
<dbReference type="SMART" id="SM00421">
    <property type="entry name" value="HTH_LUXR"/>
    <property type="match status" value="1"/>
</dbReference>
<dbReference type="SUPFAM" id="SSF52172">
    <property type="entry name" value="CheY-like"/>
    <property type="match status" value="1"/>
</dbReference>
<dbReference type="CDD" id="cd06170">
    <property type="entry name" value="LuxR_C_like"/>
    <property type="match status" value="1"/>
</dbReference>
<keyword evidence="9" id="KW-1185">Reference proteome</keyword>
<protein>
    <submittedName>
        <fullName evidence="8">Response regulator</fullName>
    </submittedName>
</protein>
<organism evidence="8 9">
    <name type="scientific">Allokutzneria oryzae</name>
    <dbReference type="NCBI Taxonomy" id="1378989"/>
    <lineage>
        <taxon>Bacteria</taxon>
        <taxon>Bacillati</taxon>
        <taxon>Actinomycetota</taxon>
        <taxon>Actinomycetes</taxon>
        <taxon>Pseudonocardiales</taxon>
        <taxon>Pseudonocardiaceae</taxon>
        <taxon>Allokutzneria</taxon>
    </lineage>
</organism>
<keyword evidence="2" id="KW-0805">Transcription regulation</keyword>
<name>A0ABV5ZZN6_9PSEU</name>
<comment type="caution">
    <text evidence="8">The sequence shown here is derived from an EMBL/GenBank/DDBJ whole genome shotgun (WGS) entry which is preliminary data.</text>
</comment>
<evidence type="ECO:0000313" key="8">
    <source>
        <dbReference type="EMBL" id="MFB9905865.1"/>
    </source>
</evidence>
<accession>A0ABV5ZZN6</accession>
<dbReference type="Pfam" id="PF00196">
    <property type="entry name" value="GerE"/>
    <property type="match status" value="1"/>
</dbReference>
<evidence type="ECO:0000259" key="7">
    <source>
        <dbReference type="PROSITE" id="PS50110"/>
    </source>
</evidence>
<evidence type="ECO:0000256" key="4">
    <source>
        <dbReference type="ARBA" id="ARBA00023163"/>
    </source>
</evidence>
<dbReference type="PROSITE" id="PS50110">
    <property type="entry name" value="RESPONSE_REGULATORY"/>
    <property type="match status" value="1"/>
</dbReference>
<dbReference type="InterPro" id="IPR011006">
    <property type="entry name" value="CheY-like_superfamily"/>
</dbReference>
<feature type="modified residue" description="4-aspartylphosphate" evidence="5">
    <location>
        <position position="63"/>
    </location>
</feature>
<dbReference type="EMBL" id="JBHLZU010000015">
    <property type="protein sequence ID" value="MFB9905865.1"/>
    <property type="molecule type" value="Genomic_DNA"/>
</dbReference>
<keyword evidence="1 5" id="KW-0597">Phosphoprotein</keyword>
<evidence type="ECO:0000256" key="2">
    <source>
        <dbReference type="ARBA" id="ARBA00023015"/>
    </source>
</evidence>
<keyword evidence="3" id="KW-0238">DNA-binding</keyword>
<evidence type="ECO:0000256" key="5">
    <source>
        <dbReference type="PROSITE-ProRule" id="PRU00169"/>
    </source>
</evidence>
<feature type="domain" description="Response regulatory" evidence="7">
    <location>
        <begin position="12"/>
        <end position="132"/>
    </location>
</feature>
<dbReference type="SMART" id="SM00448">
    <property type="entry name" value="REC"/>
    <property type="match status" value="1"/>
</dbReference>
<evidence type="ECO:0000313" key="9">
    <source>
        <dbReference type="Proteomes" id="UP001589693"/>
    </source>
</evidence>
<proteinExistence type="predicted"/>
<dbReference type="PANTHER" id="PTHR43214:SF24">
    <property type="entry name" value="TRANSCRIPTIONAL REGULATORY PROTEIN NARL-RELATED"/>
    <property type="match status" value="1"/>
</dbReference>
<evidence type="ECO:0000259" key="6">
    <source>
        <dbReference type="PROSITE" id="PS50043"/>
    </source>
</evidence>
<feature type="domain" description="HTH luxR-type" evidence="6">
    <location>
        <begin position="161"/>
        <end position="226"/>
    </location>
</feature>
<dbReference type="SUPFAM" id="SSF46894">
    <property type="entry name" value="C-terminal effector domain of the bipartite response regulators"/>
    <property type="match status" value="1"/>
</dbReference>